<comment type="caution">
    <text evidence="2">The sequence shown here is derived from an EMBL/GenBank/DDBJ whole genome shotgun (WGS) entry which is preliminary data.</text>
</comment>
<dbReference type="AlphaFoldDB" id="A0AAE3KGF1"/>
<accession>A0AAE3KGF1</accession>
<keyword evidence="3" id="KW-1185">Reference proteome</keyword>
<dbReference type="EMBL" id="JAMTCK010000009">
    <property type="protein sequence ID" value="MCP2167181.1"/>
    <property type="molecule type" value="Genomic_DNA"/>
</dbReference>
<feature type="signal peptide" evidence="1">
    <location>
        <begin position="1"/>
        <end position="31"/>
    </location>
</feature>
<evidence type="ECO:0000313" key="3">
    <source>
        <dbReference type="Proteomes" id="UP001206128"/>
    </source>
</evidence>
<name>A0AAE3KGF1_9PSEU</name>
<evidence type="ECO:0000313" key="2">
    <source>
        <dbReference type="EMBL" id="MCP2167181.1"/>
    </source>
</evidence>
<proteinExistence type="predicted"/>
<keyword evidence="1" id="KW-0732">Signal</keyword>
<evidence type="ECO:0000256" key="1">
    <source>
        <dbReference type="SAM" id="SignalP"/>
    </source>
</evidence>
<evidence type="ECO:0008006" key="4">
    <source>
        <dbReference type="Google" id="ProtNLM"/>
    </source>
</evidence>
<organism evidence="2 3">
    <name type="scientific">Goodfellowiella coeruleoviolacea</name>
    <dbReference type="NCBI Taxonomy" id="334858"/>
    <lineage>
        <taxon>Bacteria</taxon>
        <taxon>Bacillati</taxon>
        <taxon>Actinomycetota</taxon>
        <taxon>Actinomycetes</taxon>
        <taxon>Pseudonocardiales</taxon>
        <taxon>Pseudonocardiaceae</taxon>
        <taxon>Goodfellowiella</taxon>
    </lineage>
</organism>
<reference evidence="2" key="1">
    <citation type="submission" date="2022-06" db="EMBL/GenBank/DDBJ databases">
        <title>Genomic Encyclopedia of Archaeal and Bacterial Type Strains, Phase II (KMG-II): from individual species to whole genera.</title>
        <authorList>
            <person name="Goeker M."/>
        </authorList>
    </citation>
    <scope>NUCLEOTIDE SEQUENCE</scope>
    <source>
        <strain evidence="2">DSM 43935</strain>
    </source>
</reference>
<protein>
    <recommendedName>
        <fullName evidence="4">DUF11 domain-containing protein</fullName>
    </recommendedName>
</protein>
<sequence>MAFGRRRIWSALLASAFLGIALMTSSTPAVAADVNPLTVTADKATVVRGDSVTLTLTFTNPDSAGIYFSYVSVNPNYGTVIDGLKFEFTSCAGEVSWCNAVAPGSQGGALQYTVPILAGTTRTATLTYRVTEDSTCGGAKNVGFYFYTYRESSAGAFEYTANGPTTLVSCPAS</sequence>
<feature type="chain" id="PRO_5042092517" description="DUF11 domain-containing protein" evidence="1">
    <location>
        <begin position="32"/>
        <end position="173"/>
    </location>
</feature>
<gene>
    <name evidence="2" type="ORF">LX83_004054</name>
</gene>
<dbReference type="Proteomes" id="UP001206128">
    <property type="component" value="Unassembled WGS sequence"/>
</dbReference>